<dbReference type="InterPro" id="IPR035906">
    <property type="entry name" value="MetI-like_sf"/>
</dbReference>
<dbReference type="Proteomes" id="UP000051562">
    <property type="component" value="Unassembled WGS sequence"/>
</dbReference>
<evidence type="ECO:0000313" key="10">
    <source>
        <dbReference type="EMBL" id="KQK29373.1"/>
    </source>
</evidence>
<name>A0A0Q3I3T1_9HYPH</name>
<protein>
    <submittedName>
        <fullName evidence="10">Amino acid ABC transporter permease</fullName>
    </submittedName>
    <submittedName>
        <fullName evidence="11">General L-amino acid transport system permease protein</fullName>
    </submittedName>
</protein>
<dbReference type="GO" id="GO:0022857">
    <property type="term" value="F:transmembrane transporter activity"/>
    <property type="evidence" value="ECO:0007669"/>
    <property type="project" value="InterPro"/>
</dbReference>
<dbReference type="PROSITE" id="PS50928">
    <property type="entry name" value="ABC_TM1"/>
    <property type="match status" value="1"/>
</dbReference>
<feature type="transmembrane region" description="Helical" evidence="8">
    <location>
        <begin position="141"/>
        <end position="161"/>
    </location>
</feature>
<dbReference type="SUPFAM" id="SSF161098">
    <property type="entry name" value="MetI-like"/>
    <property type="match status" value="1"/>
</dbReference>
<accession>A0A0Q3I3T1</accession>
<evidence type="ECO:0000256" key="5">
    <source>
        <dbReference type="ARBA" id="ARBA00022692"/>
    </source>
</evidence>
<evidence type="ECO:0000256" key="4">
    <source>
        <dbReference type="ARBA" id="ARBA00022475"/>
    </source>
</evidence>
<evidence type="ECO:0000256" key="7">
    <source>
        <dbReference type="ARBA" id="ARBA00023136"/>
    </source>
</evidence>
<feature type="transmembrane region" description="Helical" evidence="8">
    <location>
        <begin position="246"/>
        <end position="272"/>
    </location>
</feature>
<dbReference type="STRING" id="53254.SAMN05660750_03852"/>
<dbReference type="InterPro" id="IPR000515">
    <property type="entry name" value="MetI-like"/>
</dbReference>
<dbReference type="Proteomes" id="UP000190130">
    <property type="component" value="Unassembled WGS sequence"/>
</dbReference>
<evidence type="ECO:0000313" key="13">
    <source>
        <dbReference type="Proteomes" id="UP000190130"/>
    </source>
</evidence>
<reference evidence="11 13" key="2">
    <citation type="submission" date="2017-02" db="EMBL/GenBank/DDBJ databases">
        <authorList>
            <person name="Peterson S.W."/>
        </authorList>
    </citation>
    <scope>NUCLEOTIDE SEQUENCE [LARGE SCALE GENOMIC DNA]</scope>
    <source>
        <strain evidence="11 13">DSM 9653</strain>
    </source>
</reference>
<feature type="transmembrane region" description="Helical" evidence="8">
    <location>
        <begin position="284"/>
        <end position="305"/>
    </location>
</feature>
<dbReference type="AlphaFoldDB" id="A0A0Q3I3T1"/>
<feature type="transmembrane region" description="Helical" evidence="8">
    <location>
        <begin position="167"/>
        <end position="196"/>
    </location>
</feature>
<evidence type="ECO:0000256" key="1">
    <source>
        <dbReference type="ARBA" id="ARBA00004429"/>
    </source>
</evidence>
<keyword evidence="5 8" id="KW-0812">Transmembrane</keyword>
<dbReference type="EMBL" id="LMAR01000050">
    <property type="protein sequence ID" value="KQK29373.1"/>
    <property type="molecule type" value="Genomic_DNA"/>
</dbReference>
<evidence type="ECO:0000256" key="8">
    <source>
        <dbReference type="RuleBase" id="RU363032"/>
    </source>
</evidence>
<dbReference type="Pfam" id="PF00528">
    <property type="entry name" value="BPD_transp_1"/>
    <property type="match status" value="1"/>
</dbReference>
<feature type="transmembrane region" description="Helical" evidence="8">
    <location>
        <begin position="217"/>
        <end position="234"/>
    </location>
</feature>
<feature type="transmembrane region" description="Helical" evidence="8">
    <location>
        <begin position="46"/>
        <end position="68"/>
    </location>
</feature>
<comment type="similarity">
    <text evidence="2">Belongs to the binding-protein-dependent transport system permease family. HisMQ subfamily.</text>
</comment>
<keyword evidence="4" id="KW-1003">Cell membrane</keyword>
<dbReference type="CDD" id="cd06261">
    <property type="entry name" value="TM_PBP2"/>
    <property type="match status" value="1"/>
</dbReference>
<evidence type="ECO:0000313" key="12">
    <source>
        <dbReference type="Proteomes" id="UP000051562"/>
    </source>
</evidence>
<keyword evidence="12" id="KW-1185">Reference proteome</keyword>
<dbReference type="EMBL" id="FUYX01000011">
    <property type="protein sequence ID" value="SKC04248.1"/>
    <property type="molecule type" value="Genomic_DNA"/>
</dbReference>
<dbReference type="PANTHER" id="PTHR30614">
    <property type="entry name" value="MEMBRANE COMPONENT OF AMINO ACID ABC TRANSPORTER"/>
    <property type="match status" value="1"/>
</dbReference>
<comment type="subcellular location">
    <subcellularLocation>
        <location evidence="1">Cell inner membrane</location>
        <topology evidence="1">Multi-pass membrane protein</topology>
    </subcellularLocation>
    <subcellularLocation>
        <location evidence="8">Cell membrane</location>
        <topology evidence="8">Multi-pass membrane protein</topology>
    </subcellularLocation>
</comment>
<feature type="transmembrane region" description="Helical" evidence="8">
    <location>
        <begin position="425"/>
        <end position="443"/>
    </location>
</feature>
<dbReference type="OrthoDB" id="9771188at2"/>
<reference evidence="10 12" key="1">
    <citation type="submission" date="2015-10" db="EMBL/GenBank/DDBJ databases">
        <title>Draft genome of Bosea thiooxidans.</title>
        <authorList>
            <person name="Wang X."/>
        </authorList>
    </citation>
    <scope>NUCLEOTIDE SEQUENCE [LARGE SCALE GENOMIC DNA]</scope>
    <source>
        <strain evidence="10 12">CGMCC 9174</strain>
    </source>
</reference>
<feature type="transmembrane region" description="Helical" evidence="8">
    <location>
        <begin position="115"/>
        <end position="134"/>
    </location>
</feature>
<keyword evidence="7 8" id="KW-0472">Membrane</keyword>
<gene>
    <name evidence="10" type="ORF">ARD30_18275</name>
    <name evidence="11" type="ORF">SAMN05660750_03852</name>
</gene>
<proteinExistence type="inferred from homology"/>
<evidence type="ECO:0000256" key="3">
    <source>
        <dbReference type="ARBA" id="ARBA00022448"/>
    </source>
</evidence>
<organism evidence="10 12">
    <name type="scientific">Bosea thiooxidans</name>
    <dbReference type="NCBI Taxonomy" id="53254"/>
    <lineage>
        <taxon>Bacteria</taxon>
        <taxon>Pseudomonadati</taxon>
        <taxon>Pseudomonadota</taxon>
        <taxon>Alphaproteobacteria</taxon>
        <taxon>Hyphomicrobiales</taxon>
        <taxon>Boseaceae</taxon>
        <taxon>Bosea</taxon>
    </lineage>
</organism>
<evidence type="ECO:0000313" key="11">
    <source>
        <dbReference type="EMBL" id="SKC04248.1"/>
    </source>
</evidence>
<dbReference type="GO" id="GO:0043190">
    <property type="term" value="C:ATP-binding cassette (ABC) transporter complex"/>
    <property type="evidence" value="ECO:0007669"/>
    <property type="project" value="InterPro"/>
</dbReference>
<evidence type="ECO:0000259" key="9">
    <source>
        <dbReference type="PROSITE" id="PS50928"/>
    </source>
</evidence>
<sequence>MTDATLENAPYAYVRKETLQQEPAPLSVAGPWAWIRTNLFSSPLNTILTLLCLYLVVDAVPGLIRFYFLDAVWTGEHRDACLADKVGRPVGACWAYIADRFQYFIYGSYPVSERWRVNIVFAMFALGVIWLLWNQAPLKKIGVFFFFVILPASAFILLLGGARAEGFLRFLILLSFALAVLYLVLSFVPSLARFWIGEGQLTVEQEMPAWQRFYRPKRLILIAVVVFGLLAVLADRVGLPRVDTGLWGGMMVTFLISAVGIVFSLPLGVLLALGRRSRLPAIQLLSVIFIEFVRGVPLITVLFMANTMLPLFVPQEYSPDRLLRPLIGVALFAAAYMAEVVRGGLQAIPKGQYEGAMSLGLGYWQMMRLIILPQALRIVIPGIVNTFIGLFKDTTLVTIVGIFDFLRTIEATLVDPTWATPTTRTTGYAFAAIFYFLCCWGMSRYSVAVEKRLAAGQKR</sequence>
<dbReference type="InterPro" id="IPR010065">
    <property type="entry name" value="AA_ABC_transptr_permease_3TM"/>
</dbReference>
<dbReference type="InterPro" id="IPR043429">
    <property type="entry name" value="ArtM/GltK/GlnP/TcyL/YhdX-like"/>
</dbReference>
<dbReference type="GO" id="GO:0006865">
    <property type="term" value="P:amino acid transport"/>
    <property type="evidence" value="ECO:0007669"/>
    <property type="project" value="TreeGrafter"/>
</dbReference>
<evidence type="ECO:0000256" key="2">
    <source>
        <dbReference type="ARBA" id="ARBA00010072"/>
    </source>
</evidence>
<dbReference type="Gene3D" id="1.10.3720.10">
    <property type="entry name" value="MetI-like"/>
    <property type="match status" value="1"/>
</dbReference>
<feature type="transmembrane region" description="Helical" evidence="8">
    <location>
        <begin position="325"/>
        <end position="345"/>
    </location>
</feature>
<keyword evidence="6 8" id="KW-1133">Transmembrane helix</keyword>
<keyword evidence="3 8" id="KW-0813">Transport</keyword>
<feature type="domain" description="ABC transmembrane type-1" evidence="9">
    <location>
        <begin position="250"/>
        <end position="446"/>
    </location>
</feature>
<dbReference type="NCBIfam" id="TIGR01726">
    <property type="entry name" value="HEQRo_perm_3TM"/>
    <property type="match status" value="1"/>
</dbReference>
<dbReference type="RefSeq" id="WP_055729362.1">
    <property type="nucleotide sequence ID" value="NZ_FUYX01000011.1"/>
</dbReference>
<evidence type="ECO:0000256" key="6">
    <source>
        <dbReference type="ARBA" id="ARBA00022989"/>
    </source>
</evidence>
<dbReference type="PANTHER" id="PTHR30614:SF41">
    <property type="entry name" value="INNER MEMBRANE AMINO-ACID ABC TRANSPORTER PERMEASE PROTEIN YHDY"/>
    <property type="match status" value="1"/>
</dbReference>
<feature type="transmembrane region" description="Helical" evidence="8">
    <location>
        <begin position="366"/>
        <end position="388"/>
    </location>
</feature>